<protein>
    <recommendedName>
        <fullName evidence="3">Cell division control protein 24 OB domain-containing protein</fullName>
    </recommendedName>
</protein>
<evidence type="ECO:0008006" key="3">
    <source>
        <dbReference type="Google" id="ProtNLM"/>
    </source>
</evidence>
<dbReference type="InterPro" id="IPR052469">
    <property type="entry name" value="MEIOB"/>
</dbReference>
<dbReference type="RefSeq" id="XP_018226560.1">
    <property type="nucleotide sequence ID" value="XM_018369908.1"/>
</dbReference>
<dbReference type="Proteomes" id="UP000054454">
    <property type="component" value="Unassembled WGS sequence"/>
</dbReference>
<dbReference type="GO" id="GO:0000712">
    <property type="term" value="P:resolution of meiotic recombination intermediates"/>
    <property type="evidence" value="ECO:0007669"/>
    <property type="project" value="TreeGrafter"/>
</dbReference>
<organism evidence="1 2">
    <name type="scientific">Pneumocystis carinii (strain B80)</name>
    <name type="common">Rat pneumocystis pneumonia agent</name>
    <name type="synonym">Pneumocystis carinii f. sp. carinii</name>
    <dbReference type="NCBI Taxonomy" id="1408658"/>
    <lineage>
        <taxon>Eukaryota</taxon>
        <taxon>Fungi</taxon>
        <taxon>Dikarya</taxon>
        <taxon>Ascomycota</taxon>
        <taxon>Taphrinomycotina</taxon>
        <taxon>Pneumocystomycetes</taxon>
        <taxon>Pneumocystaceae</taxon>
        <taxon>Pneumocystis</taxon>
    </lineage>
</organism>
<dbReference type="GO" id="GO:0008310">
    <property type="term" value="F:single-stranded DNA 3'-5' DNA exonuclease activity"/>
    <property type="evidence" value="ECO:0007669"/>
    <property type="project" value="TreeGrafter"/>
</dbReference>
<accession>A0A0W4ZLU8</accession>
<dbReference type="VEuPathDB" id="FungiDB:T552_01321"/>
<keyword evidence="2" id="KW-1185">Reference proteome</keyword>
<dbReference type="EMBL" id="LFVZ01000005">
    <property type="protein sequence ID" value="KTW29367.1"/>
    <property type="molecule type" value="Genomic_DNA"/>
</dbReference>
<dbReference type="InterPro" id="IPR012340">
    <property type="entry name" value="NA-bd_OB-fold"/>
</dbReference>
<dbReference type="Gene3D" id="2.40.50.140">
    <property type="entry name" value="Nucleic acid-binding proteins"/>
    <property type="match status" value="2"/>
</dbReference>
<dbReference type="GO" id="GO:0003697">
    <property type="term" value="F:single-stranded DNA binding"/>
    <property type="evidence" value="ECO:0007669"/>
    <property type="project" value="TreeGrafter"/>
</dbReference>
<evidence type="ECO:0000313" key="1">
    <source>
        <dbReference type="EMBL" id="KTW29367.1"/>
    </source>
</evidence>
<gene>
    <name evidence="1" type="ORF">T552_01321</name>
</gene>
<reference evidence="2" key="1">
    <citation type="journal article" date="2016" name="Nat. Commun.">
        <title>Genome analysis of three Pneumocystis species reveals adaptation mechanisms to life exclusively in mammalian hosts.</title>
        <authorList>
            <person name="Ma L."/>
            <person name="Chen Z."/>
            <person name="Huang D.W."/>
            <person name="Kutty G."/>
            <person name="Ishihara M."/>
            <person name="Wang H."/>
            <person name="Abouelleil A."/>
            <person name="Bishop L."/>
            <person name="Davey E."/>
            <person name="Deng R."/>
            <person name="Deng X."/>
            <person name="Fan L."/>
            <person name="Fantoni G."/>
            <person name="Fitzgerald M."/>
            <person name="Gogineni E."/>
            <person name="Goldberg J.M."/>
            <person name="Handley G."/>
            <person name="Hu X."/>
            <person name="Huber C."/>
            <person name="Jiao X."/>
            <person name="Jones K."/>
            <person name="Levin J.Z."/>
            <person name="Liu Y."/>
            <person name="Macdonald P."/>
            <person name="Melnikov A."/>
            <person name="Raley C."/>
            <person name="Sassi M."/>
            <person name="Sherman B.T."/>
            <person name="Song X."/>
            <person name="Sykes S."/>
            <person name="Tran B."/>
            <person name="Walsh L."/>
            <person name="Xia Y."/>
            <person name="Yang J."/>
            <person name="Young S."/>
            <person name="Zeng Q."/>
            <person name="Zheng X."/>
            <person name="Stephens R."/>
            <person name="Nusbaum C."/>
            <person name="Birren B.W."/>
            <person name="Azadi P."/>
            <person name="Lempicki R.A."/>
            <person name="Cuomo C.A."/>
            <person name="Kovacs J.A."/>
        </authorList>
    </citation>
    <scope>NUCLEOTIDE SEQUENCE [LARGE SCALE GENOMIC DNA]</scope>
    <source>
        <strain evidence="2">B80</strain>
    </source>
</reference>
<dbReference type="GeneID" id="28936110"/>
<proteinExistence type="predicted"/>
<dbReference type="AlphaFoldDB" id="A0A0W4ZLU8"/>
<dbReference type="SUPFAM" id="SSF50249">
    <property type="entry name" value="Nucleic acid-binding proteins"/>
    <property type="match status" value="2"/>
</dbReference>
<comment type="caution">
    <text evidence="1">The sequence shown here is derived from an EMBL/GenBank/DDBJ whole genome shotgun (WGS) entry which is preliminary data.</text>
</comment>
<evidence type="ECO:0000313" key="2">
    <source>
        <dbReference type="Proteomes" id="UP000054454"/>
    </source>
</evidence>
<name>A0A0W4ZLU8_PNEC8</name>
<dbReference type="PANTHER" id="PTHR21166:SF2">
    <property type="entry name" value="CELL DIVISION CONTROL PROTEIN 24 OB DOMAIN-CONTAINING PROTEIN-RELATED"/>
    <property type="match status" value="1"/>
</dbReference>
<dbReference type="PANTHER" id="PTHR21166">
    <property type="entry name" value="CELL DIVISION CONTROL PROTEIN 24 OB DOMAIN-CONTAINING PROTEIN-RELATED"/>
    <property type="match status" value="1"/>
</dbReference>
<sequence>METFPCKKAFYRDVFEKNIGFDDKWEAGNGFEPKNLCSKHSEIYQDNWYPKIKYEETKIKALSESSSPIALTGRIVNTYEIKNQKNVENTLILIYIKDETDVIEVKYWLNKRNVKEIHYNLKIDTLCTVFVTKTSVKKEDMCILKEASTVPFYVIVSDDNEITHLSIFKDQDKMYKKPLKIQKDSIIQGLMSLSTFINGGYMAISKPKVLVSIRKIGNIKNINTKNGYLDMIELCVFDDTCDAVLVIWGNNAKSAELWTPFDTILLLTDISLSFHHEKAYLTIQKYSMVEVNPDMDIEWLRKYSISISNKISDIYKLSLEDKIVNTSSTMETYTLAEIDTMIRLNPKEPIIGFINVLIIKTANLSTLRSSNKIFAGKCCNKVVNALDNNVKCSICFQKIKLFSDSFIVRLLDESAQLLYPMLSATALIQLLENYKELFMYYLKKKN</sequence>
<dbReference type="OrthoDB" id="3248508at2759"/>